<dbReference type="CDD" id="cd01562">
    <property type="entry name" value="Thr-dehyd"/>
    <property type="match status" value="1"/>
</dbReference>
<dbReference type="InterPro" id="IPR002912">
    <property type="entry name" value="ACT_dom"/>
</dbReference>
<dbReference type="GO" id="GO:0006567">
    <property type="term" value="P:L-threonine catabolic process"/>
    <property type="evidence" value="ECO:0007669"/>
    <property type="project" value="InterPro"/>
</dbReference>
<evidence type="ECO:0000256" key="4">
    <source>
        <dbReference type="ARBA" id="ARBA00023239"/>
    </source>
</evidence>
<dbReference type="PANTHER" id="PTHR48078">
    <property type="entry name" value="THREONINE DEHYDRATASE, MITOCHONDRIAL-RELATED"/>
    <property type="match status" value="1"/>
</dbReference>
<reference evidence="7 8" key="1">
    <citation type="submission" date="2017-10" db="EMBL/GenBank/DDBJ databases">
        <title>Genomics of the genus Arcobacter.</title>
        <authorList>
            <person name="Perez-Cataluna A."/>
            <person name="Figueras M.J."/>
        </authorList>
    </citation>
    <scope>NUCLEOTIDE SEQUENCE [LARGE SCALE GENOMIC DNA]</scope>
    <source>
        <strain evidence="7 8">F26</strain>
    </source>
</reference>
<dbReference type="PANTHER" id="PTHR48078:SF6">
    <property type="entry name" value="L-THREONINE DEHYDRATASE CATABOLIC TDCB"/>
    <property type="match status" value="1"/>
</dbReference>
<keyword evidence="4 7" id="KW-0456">Lyase</keyword>
<dbReference type="AlphaFoldDB" id="A0A4Q0ZBK1"/>
<dbReference type="InterPro" id="IPR005789">
    <property type="entry name" value="Thr_deHydtase_catblc"/>
</dbReference>
<gene>
    <name evidence="7" type="ORF">CRU90_10895</name>
</gene>
<dbReference type="CDD" id="cd04886">
    <property type="entry name" value="ACT_ThrD-II-like"/>
    <property type="match status" value="1"/>
</dbReference>
<comment type="similarity">
    <text evidence="2">Belongs to the serine/threonine dehydratase family.</text>
</comment>
<dbReference type="GO" id="GO:0006565">
    <property type="term" value="P:L-serine catabolic process"/>
    <property type="evidence" value="ECO:0007669"/>
    <property type="project" value="TreeGrafter"/>
</dbReference>
<dbReference type="GO" id="GO:0009097">
    <property type="term" value="P:isoleucine biosynthetic process"/>
    <property type="evidence" value="ECO:0007669"/>
    <property type="project" value="TreeGrafter"/>
</dbReference>
<dbReference type="GO" id="GO:0030170">
    <property type="term" value="F:pyridoxal phosphate binding"/>
    <property type="evidence" value="ECO:0007669"/>
    <property type="project" value="InterPro"/>
</dbReference>
<name>A0A4Q0ZBK1_9BACT</name>
<comment type="cofactor">
    <cofactor evidence="1">
        <name>pyridoxal 5'-phosphate</name>
        <dbReference type="ChEBI" id="CHEBI:597326"/>
    </cofactor>
</comment>
<keyword evidence="3" id="KW-0663">Pyridoxal phosphate</keyword>
<evidence type="ECO:0000313" key="7">
    <source>
        <dbReference type="EMBL" id="RXJ83192.1"/>
    </source>
</evidence>
<dbReference type="PROSITE" id="PS51671">
    <property type="entry name" value="ACT"/>
    <property type="match status" value="1"/>
</dbReference>
<dbReference type="InterPro" id="IPR050147">
    <property type="entry name" value="Ser/Thr_Dehydratase"/>
</dbReference>
<evidence type="ECO:0000256" key="5">
    <source>
        <dbReference type="ARBA" id="ARBA00049406"/>
    </source>
</evidence>
<evidence type="ECO:0000256" key="3">
    <source>
        <dbReference type="ARBA" id="ARBA00022898"/>
    </source>
</evidence>
<dbReference type="InterPro" id="IPR000634">
    <property type="entry name" value="Ser/Thr_deHydtase_PyrdxlP-BS"/>
</dbReference>
<accession>A0A4Q0ZBK1</accession>
<dbReference type="SUPFAM" id="SSF53686">
    <property type="entry name" value="Tryptophan synthase beta subunit-like PLP-dependent enzymes"/>
    <property type="match status" value="1"/>
</dbReference>
<dbReference type="InterPro" id="IPR001926">
    <property type="entry name" value="TrpB-like_PALP"/>
</dbReference>
<dbReference type="InterPro" id="IPR036052">
    <property type="entry name" value="TrpB-like_PALP_sf"/>
</dbReference>
<dbReference type="NCBIfam" id="TIGR01127">
    <property type="entry name" value="ilvA_1Cterm"/>
    <property type="match status" value="1"/>
</dbReference>
<dbReference type="RefSeq" id="WP_128987333.1">
    <property type="nucleotide sequence ID" value="NZ_PDJZ01000015.1"/>
</dbReference>
<evidence type="ECO:0000259" key="6">
    <source>
        <dbReference type="PROSITE" id="PS51671"/>
    </source>
</evidence>
<dbReference type="FunFam" id="3.40.50.1100:FF:000005">
    <property type="entry name" value="Threonine dehydratase catabolic"/>
    <property type="match status" value="1"/>
</dbReference>
<dbReference type="FunFam" id="3.40.50.1100:FF:000007">
    <property type="entry name" value="L-threonine dehydratase catabolic TdcB"/>
    <property type="match status" value="1"/>
</dbReference>
<evidence type="ECO:0000256" key="2">
    <source>
        <dbReference type="ARBA" id="ARBA00010869"/>
    </source>
</evidence>
<comment type="caution">
    <text evidence="7">The sequence shown here is derived from an EMBL/GenBank/DDBJ whole genome shotgun (WGS) entry which is preliminary data.</text>
</comment>
<dbReference type="OrthoDB" id="9811476at2"/>
<dbReference type="EMBL" id="PDJZ01000015">
    <property type="protein sequence ID" value="RXJ83192.1"/>
    <property type="molecule type" value="Genomic_DNA"/>
</dbReference>
<dbReference type="GO" id="GO:0003941">
    <property type="term" value="F:L-serine ammonia-lyase activity"/>
    <property type="evidence" value="ECO:0007669"/>
    <property type="project" value="UniProtKB-EC"/>
</dbReference>
<sequence>MITLNDIKEAKKRLANTVSMTPLMKAPILSKEKNAEIFLKEDNLQLTGSFKIRGAFNRVAMLDEIRRKNGVVAASAGNHAQGLAFAAQHFNCEATIFMPEATPLTKVSGVKSYGANVVLTGENFDEAYAAATKFAEDNNKEFIHPFADDAVIAGQGTIALEILEKIEDIEHIIVPIGGGGLISGIAIAAKTINPNIRITGVVASGARGMKDSFEARLPMDSSSVRTIADGIAVRDVTPKLLDIILEYVDEIVEVSDNETANAILFLLEKHKLMVEGAGAVATAAIMHNKVHIENEKVCAIVSGGNIDVTMLSLIIDKGLVKSFRKMNLIVTLMDKPGALMRLTEIFTECSTNIVQIDYDRNSVKLEFGEAHVTIALETKGEEHQQLIRENLKQNGYRFKQI</sequence>
<protein>
    <submittedName>
        <fullName evidence="7">Threonine ammonia-lyase</fullName>
    </submittedName>
</protein>
<proteinExistence type="inferred from homology"/>
<dbReference type="Proteomes" id="UP000290870">
    <property type="component" value="Unassembled WGS sequence"/>
</dbReference>
<dbReference type="InterPro" id="IPR044561">
    <property type="entry name" value="ACT_ThrD-II-like"/>
</dbReference>
<dbReference type="GO" id="GO:0004794">
    <property type="term" value="F:threonine deaminase activity"/>
    <property type="evidence" value="ECO:0007669"/>
    <property type="project" value="InterPro"/>
</dbReference>
<organism evidence="7 8">
    <name type="scientific">Arcobacter cloacae</name>
    <dbReference type="NCBI Taxonomy" id="1054034"/>
    <lineage>
        <taxon>Bacteria</taxon>
        <taxon>Pseudomonadati</taxon>
        <taxon>Campylobacterota</taxon>
        <taxon>Epsilonproteobacteria</taxon>
        <taxon>Campylobacterales</taxon>
        <taxon>Arcobacteraceae</taxon>
        <taxon>Arcobacter</taxon>
    </lineage>
</organism>
<dbReference type="PROSITE" id="PS00165">
    <property type="entry name" value="DEHYDRATASE_SER_THR"/>
    <property type="match status" value="1"/>
</dbReference>
<comment type="catalytic activity">
    <reaction evidence="5">
        <text>L-serine = pyruvate + NH4(+)</text>
        <dbReference type="Rhea" id="RHEA:19169"/>
        <dbReference type="ChEBI" id="CHEBI:15361"/>
        <dbReference type="ChEBI" id="CHEBI:28938"/>
        <dbReference type="ChEBI" id="CHEBI:33384"/>
        <dbReference type="EC" id="4.3.1.17"/>
    </reaction>
</comment>
<dbReference type="Gene3D" id="3.40.50.1100">
    <property type="match status" value="2"/>
</dbReference>
<feature type="domain" description="ACT" evidence="6">
    <location>
        <begin position="327"/>
        <end position="401"/>
    </location>
</feature>
<dbReference type="Pfam" id="PF00291">
    <property type="entry name" value="PALP"/>
    <property type="match status" value="1"/>
</dbReference>
<evidence type="ECO:0000313" key="8">
    <source>
        <dbReference type="Proteomes" id="UP000290870"/>
    </source>
</evidence>
<evidence type="ECO:0000256" key="1">
    <source>
        <dbReference type="ARBA" id="ARBA00001933"/>
    </source>
</evidence>